<dbReference type="SUPFAM" id="SSF53448">
    <property type="entry name" value="Nucleotide-diphospho-sugar transferases"/>
    <property type="match status" value="1"/>
</dbReference>
<feature type="domain" description="Glycosyltransferase 2-like" evidence="2">
    <location>
        <begin position="7"/>
        <end position="159"/>
    </location>
</feature>
<dbReference type="InterPro" id="IPR001173">
    <property type="entry name" value="Glyco_trans_2-like"/>
</dbReference>
<dbReference type="PANTHER" id="PTHR22916:SF3">
    <property type="entry name" value="UDP-GLCNAC:BETAGAL BETA-1,3-N-ACETYLGLUCOSAMINYLTRANSFERASE-LIKE PROTEIN 1"/>
    <property type="match status" value="1"/>
</dbReference>
<dbReference type="GO" id="GO:0016758">
    <property type="term" value="F:hexosyltransferase activity"/>
    <property type="evidence" value="ECO:0007669"/>
    <property type="project" value="UniProtKB-ARBA"/>
</dbReference>
<protein>
    <submittedName>
        <fullName evidence="3">Glycosyltransferase</fullName>
    </submittedName>
</protein>
<keyword evidence="1" id="KW-0812">Transmembrane</keyword>
<name>A0AAT9GZS8_9FLAO</name>
<sequence length="268" mass="31036">MNKIVLLIPYYNNSIGLIKSLNSIDASEELDIIIVDDGSKNKFDEVILRKNFKAKGTLYFEYFKKNQGIEFALNHGLKISLEKGYKYTARLDCGDVCLGKRFAIQAAFLDQNTEVKIVGSNVLAVDNNDNYLYSINLPLNDKEIKNKMYFNSMLIHPAILFTTSIINAIGFYSTNHKSAEDFAFFFAISKKFKMANIEQYLTQIEINDKGISIQKRRQQVKARIQIIKENFYFGYYPIYGLIRNYILLIMPYTIILAIKKRVKNERFS</sequence>
<feature type="transmembrane region" description="Helical" evidence="1">
    <location>
        <begin position="154"/>
        <end position="172"/>
    </location>
</feature>
<keyword evidence="1" id="KW-0472">Membrane</keyword>
<evidence type="ECO:0000313" key="3">
    <source>
        <dbReference type="EMBL" id="BFM42974.1"/>
    </source>
</evidence>
<organism evidence="3">
    <name type="scientific">Flavobacterium sp. CFS9</name>
    <dbReference type="NCBI Taxonomy" id="3143118"/>
    <lineage>
        <taxon>Bacteria</taxon>
        <taxon>Pseudomonadati</taxon>
        <taxon>Bacteroidota</taxon>
        <taxon>Flavobacteriia</taxon>
        <taxon>Flavobacteriales</taxon>
        <taxon>Flavobacteriaceae</taxon>
        <taxon>Flavobacterium</taxon>
    </lineage>
</organism>
<dbReference type="Gene3D" id="3.90.550.10">
    <property type="entry name" value="Spore Coat Polysaccharide Biosynthesis Protein SpsA, Chain A"/>
    <property type="match status" value="1"/>
</dbReference>
<reference evidence="3" key="1">
    <citation type="submission" date="2024-05" db="EMBL/GenBank/DDBJ databases">
        <title>Whole-Genome Sequence of CFS9, a Potential Fish Probiotic Isolated from the Body Surface of Silurus asotus.</title>
        <authorList>
            <person name="Kojima M."/>
            <person name="Tobioka K."/>
            <person name="Yokota K."/>
            <person name="Nakatani H."/>
            <person name="Hori K."/>
            <person name="Tamaru Y."/>
            <person name="Okazaki F."/>
        </authorList>
    </citation>
    <scope>NUCLEOTIDE SEQUENCE</scope>
    <source>
        <strain evidence="3">CFS9</strain>
    </source>
</reference>
<evidence type="ECO:0000256" key="1">
    <source>
        <dbReference type="SAM" id="Phobius"/>
    </source>
</evidence>
<accession>A0AAT9GZS8</accession>
<dbReference type="AlphaFoldDB" id="A0AAT9GZS8"/>
<gene>
    <name evidence="3" type="ORF">CFS9_16150</name>
</gene>
<dbReference type="Pfam" id="PF00535">
    <property type="entry name" value="Glycos_transf_2"/>
    <property type="match status" value="1"/>
</dbReference>
<feature type="transmembrane region" description="Helical" evidence="1">
    <location>
        <begin position="238"/>
        <end position="258"/>
    </location>
</feature>
<keyword evidence="1" id="KW-1133">Transmembrane helix</keyword>
<proteinExistence type="predicted"/>
<dbReference type="RefSeq" id="WP_369618071.1">
    <property type="nucleotide sequence ID" value="NZ_AP031573.1"/>
</dbReference>
<dbReference type="EMBL" id="AP031573">
    <property type="protein sequence ID" value="BFM42974.1"/>
    <property type="molecule type" value="Genomic_DNA"/>
</dbReference>
<dbReference type="PANTHER" id="PTHR22916">
    <property type="entry name" value="GLYCOSYLTRANSFERASE"/>
    <property type="match status" value="1"/>
</dbReference>
<dbReference type="InterPro" id="IPR029044">
    <property type="entry name" value="Nucleotide-diphossugar_trans"/>
</dbReference>
<evidence type="ECO:0000259" key="2">
    <source>
        <dbReference type="Pfam" id="PF00535"/>
    </source>
</evidence>